<dbReference type="InterPro" id="IPR022682">
    <property type="entry name" value="Calpain_domain_III"/>
</dbReference>
<evidence type="ECO:0000256" key="2">
    <source>
        <dbReference type="ARBA" id="ARBA00022670"/>
    </source>
</evidence>
<comment type="similarity">
    <text evidence="1">Belongs to the peptidase C2 family.</text>
</comment>
<dbReference type="SUPFAM" id="SSF54001">
    <property type="entry name" value="Cysteine proteinases"/>
    <property type="match status" value="1"/>
</dbReference>
<dbReference type="SMART" id="SM00230">
    <property type="entry name" value="CysPc"/>
    <property type="match status" value="1"/>
</dbReference>
<dbReference type="PANTHER" id="PTHR10183">
    <property type="entry name" value="CALPAIN"/>
    <property type="match status" value="1"/>
</dbReference>
<dbReference type="PRINTS" id="PR00704">
    <property type="entry name" value="CALPAIN"/>
</dbReference>
<dbReference type="CDD" id="cd00044">
    <property type="entry name" value="CysPc"/>
    <property type="match status" value="1"/>
</dbReference>
<dbReference type="Pfam" id="PF01067">
    <property type="entry name" value="Calpain_III"/>
    <property type="match status" value="1"/>
</dbReference>
<dbReference type="GO" id="GO:0004198">
    <property type="term" value="F:calcium-dependent cysteine-type endopeptidase activity"/>
    <property type="evidence" value="ECO:0007669"/>
    <property type="project" value="InterPro"/>
</dbReference>
<organism evidence="9 10">
    <name type="scientific">Diabrotica balteata</name>
    <name type="common">Banded cucumber beetle</name>
    <dbReference type="NCBI Taxonomy" id="107213"/>
    <lineage>
        <taxon>Eukaryota</taxon>
        <taxon>Metazoa</taxon>
        <taxon>Ecdysozoa</taxon>
        <taxon>Arthropoda</taxon>
        <taxon>Hexapoda</taxon>
        <taxon>Insecta</taxon>
        <taxon>Pterygota</taxon>
        <taxon>Neoptera</taxon>
        <taxon>Endopterygota</taxon>
        <taxon>Coleoptera</taxon>
        <taxon>Polyphaga</taxon>
        <taxon>Cucujiformia</taxon>
        <taxon>Chrysomeloidea</taxon>
        <taxon>Chrysomelidae</taxon>
        <taxon>Galerucinae</taxon>
        <taxon>Diabroticina</taxon>
        <taxon>Diabroticites</taxon>
        <taxon>Diabrotica</taxon>
    </lineage>
</organism>
<dbReference type="PANTHER" id="PTHR10183:SF433">
    <property type="entry name" value="CALPAIN-A-RELATED"/>
    <property type="match status" value="1"/>
</dbReference>
<evidence type="ECO:0000256" key="4">
    <source>
        <dbReference type="ARBA" id="ARBA00022807"/>
    </source>
</evidence>
<dbReference type="GO" id="GO:0005737">
    <property type="term" value="C:cytoplasm"/>
    <property type="evidence" value="ECO:0007669"/>
    <property type="project" value="TreeGrafter"/>
</dbReference>
<dbReference type="EMBL" id="OU898282">
    <property type="protein sequence ID" value="CAG9837676.1"/>
    <property type="molecule type" value="Genomic_DNA"/>
</dbReference>
<keyword evidence="4 6" id="KW-0788">Thiol protease</keyword>
<dbReference type="Proteomes" id="UP001153709">
    <property type="component" value="Chromosome 7"/>
</dbReference>
<dbReference type="InterPro" id="IPR002048">
    <property type="entry name" value="EF_hand_dom"/>
</dbReference>
<keyword evidence="3 6" id="KW-0378">Hydrolase</keyword>
<dbReference type="GO" id="GO:0005509">
    <property type="term" value="F:calcium ion binding"/>
    <property type="evidence" value="ECO:0007669"/>
    <property type="project" value="InterPro"/>
</dbReference>
<gene>
    <name evidence="9" type="ORF">DIABBA_LOCUS10642</name>
</gene>
<feature type="domain" description="EF-hand" evidence="8">
    <location>
        <begin position="590"/>
        <end position="625"/>
    </location>
</feature>
<accession>A0A9N9T7Z2</accession>
<dbReference type="PROSITE" id="PS50203">
    <property type="entry name" value="CALPAIN_CAT"/>
    <property type="match status" value="1"/>
</dbReference>
<dbReference type="InterPro" id="IPR011992">
    <property type="entry name" value="EF-hand-dom_pair"/>
</dbReference>
<evidence type="ECO:0000259" key="8">
    <source>
        <dbReference type="PROSITE" id="PS50222"/>
    </source>
</evidence>
<sequence length="684" mass="79171">MSGGFGSERIYLLGEKYSGLKARGALQNYEEIRKKYLTNNALFEDSQFQIEKIELGQQWDNDKNRIKWLRPQEIVSDPVFLEANEDRFDVRQGTLGDCWFLAALANITDNNKIMQRIIPDNQSFSQEYAGVFHFRFWQYGRWIDVVIDDRLPTIDGKLIFTKTKFSNVFWTPLLEKAYAKLYGSYQNIEGGFISEALEDFTGGLNERYLDLANISKDQDLFKMMLISFMRKSYMGCGILDSGEVEGERKDGLYSSHAYSINNVVEVTSKAEKVYKLLRLRNPWGTGEWTGDWSDHSKTWDLLPDETKNKLLIAKDDGEFWMQYEHFIDAYNLLEFCHPNPDSLAYEEDESHKWNIFMLDGSWVAKISNGGQPHSTNFWHNSQYLLKINDSSNAVHRVVIGLMQKNRRLYNLPKIPIGFAVYELKFVSPGRLTQNFFSSIKPVYVREPENNTQVTGHLDLPKGSYCIVPFTDEPQASCEFLLRVYSTVTFDVNEHEVDVRLIDPTVPLGGLRAPVDTVDGVAADKGIRHVFDNYADKELEVGWKELRCILELLFSNEQHVFSKELCRSMVALADTDLSGKLNFQEFYELWEQIGELKGIFKNFDSDSSNGMSVRELRQALRVANFQLSNKILSLIGLRYANEKDELELEDFLHCCVKLKLMIDIYNSKEKREYGLEQWLLETMYA</sequence>
<dbReference type="Gene3D" id="1.10.238.10">
    <property type="entry name" value="EF-hand"/>
    <property type="match status" value="1"/>
</dbReference>
<dbReference type="PROSITE" id="PS50222">
    <property type="entry name" value="EF_HAND_2"/>
    <property type="match status" value="1"/>
</dbReference>
<keyword evidence="2 6" id="KW-0645">Protease</keyword>
<dbReference type="InterPro" id="IPR038765">
    <property type="entry name" value="Papain-like_cys_pep_sf"/>
</dbReference>
<dbReference type="InterPro" id="IPR022683">
    <property type="entry name" value="Calpain_III"/>
</dbReference>
<proteinExistence type="inferred from homology"/>
<evidence type="ECO:0000259" key="7">
    <source>
        <dbReference type="PROSITE" id="PS50203"/>
    </source>
</evidence>
<dbReference type="InterPro" id="IPR000169">
    <property type="entry name" value="Pept_cys_AS"/>
</dbReference>
<dbReference type="InterPro" id="IPR036213">
    <property type="entry name" value="Calpain_III_sf"/>
</dbReference>
<evidence type="ECO:0000313" key="10">
    <source>
        <dbReference type="Proteomes" id="UP001153709"/>
    </source>
</evidence>
<dbReference type="GO" id="GO:0006508">
    <property type="term" value="P:proteolysis"/>
    <property type="evidence" value="ECO:0007669"/>
    <property type="project" value="UniProtKB-KW"/>
</dbReference>
<dbReference type="Gene3D" id="3.90.70.10">
    <property type="entry name" value="Cysteine proteinases"/>
    <property type="match status" value="1"/>
</dbReference>
<feature type="active site" evidence="5 6">
    <location>
        <position position="281"/>
    </location>
</feature>
<feature type="active site" evidence="5 6">
    <location>
        <position position="256"/>
    </location>
</feature>
<dbReference type="Pfam" id="PF00648">
    <property type="entry name" value="Peptidase_C2"/>
    <property type="match status" value="1"/>
</dbReference>
<dbReference type="InterPro" id="IPR022684">
    <property type="entry name" value="Calpain_cysteine_protease"/>
</dbReference>
<dbReference type="FunFam" id="3.90.70.10:FF:000114">
    <property type="entry name" value="Calpain a"/>
    <property type="match status" value="1"/>
</dbReference>
<dbReference type="SUPFAM" id="SSF47473">
    <property type="entry name" value="EF-hand"/>
    <property type="match status" value="1"/>
</dbReference>
<dbReference type="InterPro" id="IPR001300">
    <property type="entry name" value="Peptidase_C2_calpain_cat"/>
</dbReference>
<dbReference type="Pfam" id="PF13833">
    <property type="entry name" value="EF-hand_8"/>
    <property type="match status" value="1"/>
</dbReference>
<evidence type="ECO:0000256" key="6">
    <source>
        <dbReference type="PROSITE-ProRule" id="PRU00239"/>
    </source>
</evidence>
<evidence type="ECO:0000256" key="3">
    <source>
        <dbReference type="ARBA" id="ARBA00022801"/>
    </source>
</evidence>
<dbReference type="SUPFAM" id="SSF49758">
    <property type="entry name" value="Calpain large subunit, middle domain (domain III)"/>
    <property type="match status" value="1"/>
</dbReference>
<dbReference type="SMART" id="SM00720">
    <property type="entry name" value="calpain_III"/>
    <property type="match status" value="1"/>
</dbReference>
<feature type="domain" description="Calpain catalytic" evidence="7">
    <location>
        <begin position="42"/>
        <end position="339"/>
    </location>
</feature>
<evidence type="ECO:0000256" key="5">
    <source>
        <dbReference type="PIRSR" id="PIRSR622684-1"/>
    </source>
</evidence>
<dbReference type="Gene3D" id="2.60.120.380">
    <property type="match status" value="1"/>
</dbReference>
<reference evidence="9" key="1">
    <citation type="submission" date="2022-01" db="EMBL/GenBank/DDBJ databases">
        <authorList>
            <person name="King R."/>
        </authorList>
    </citation>
    <scope>NUCLEOTIDE SEQUENCE</scope>
</reference>
<dbReference type="AlphaFoldDB" id="A0A9N9T7Z2"/>
<dbReference type="OrthoDB" id="424753at2759"/>
<evidence type="ECO:0000313" key="9">
    <source>
        <dbReference type="EMBL" id="CAG9837676.1"/>
    </source>
</evidence>
<name>A0A9N9T7Z2_DIABA</name>
<dbReference type="PROSITE" id="PS00139">
    <property type="entry name" value="THIOL_PROTEASE_CYS"/>
    <property type="match status" value="1"/>
</dbReference>
<protein>
    <submittedName>
        <fullName evidence="9">Uncharacterized protein</fullName>
    </submittedName>
</protein>
<keyword evidence="10" id="KW-1185">Reference proteome</keyword>
<feature type="active site" evidence="5 6">
    <location>
        <position position="98"/>
    </location>
</feature>
<evidence type="ECO:0000256" key="1">
    <source>
        <dbReference type="ARBA" id="ARBA00007623"/>
    </source>
</evidence>